<dbReference type="EMBL" id="MTKT01017395">
    <property type="protein sequence ID" value="OWM62539.1"/>
    <property type="molecule type" value="Genomic_DNA"/>
</dbReference>
<evidence type="ECO:0000256" key="1">
    <source>
        <dbReference type="SAM" id="Phobius"/>
    </source>
</evidence>
<dbReference type="GO" id="GO:0010073">
    <property type="term" value="P:meristem maintenance"/>
    <property type="evidence" value="ECO:0007669"/>
    <property type="project" value="InterPro"/>
</dbReference>
<organism evidence="3 4">
    <name type="scientific">Punica granatum</name>
    <name type="common">Pomegranate</name>
    <dbReference type="NCBI Taxonomy" id="22663"/>
    <lineage>
        <taxon>Eukaryota</taxon>
        <taxon>Viridiplantae</taxon>
        <taxon>Streptophyta</taxon>
        <taxon>Embryophyta</taxon>
        <taxon>Tracheophyta</taxon>
        <taxon>Spermatophyta</taxon>
        <taxon>Magnoliopsida</taxon>
        <taxon>eudicotyledons</taxon>
        <taxon>Gunneridae</taxon>
        <taxon>Pentapetalae</taxon>
        <taxon>rosids</taxon>
        <taxon>malvids</taxon>
        <taxon>Myrtales</taxon>
        <taxon>Lythraceae</taxon>
        <taxon>Punica</taxon>
    </lineage>
</organism>
<dbReference type="Pfam" id="PF10536">
    <property type="entry name" value="PMD"/>
    <property type="match status" value="1"/>
</dbReference>
<evidence type="ECO:0000313" key="3">
    <source>
        <dbReference type="EMBL" id="OWM62539.1"/>
    </source>
</evidence>
<keyword evidence="1" id="KW-0812">Transmembrane</keyword>
<dbReference type="PANTHER" id="PTHR46033:SF83">
    <property type="entry name" value="PROTEIN MAINTENANCE OF MERISTEMS-LIKE"/>
    <property type="match status" value="1"/>
</dbReference>
<dbReference type="InterPro" id="IPR044824">
    <property type="entry name" value="MAIN-like"/>
</dbReference>
<evidence type="ECO:0000259" key="2">
    <source>
        <dbReference type="Pfam" id="PF10536"/>
    </source>
</evidence>
<feature type="transmembrane region" description="Helical" evidence="1">
    <location>
        <begin position="62"/>
        <end position="83"/>
    </location>
</feature>
<sequence>MDKVRARLCKGSSKQAGHRSRLDYFMKEERDSRVQHVGFLSLWLLRFVFCLSTNVTKEVFPIAALLSSGVMVSLGPAVLAGIYQSLRILRNRVALSLDLIAVTGPLRLVQSWGFERFPLLLLKQPNLPKPGEPRAACWHKLGSKINLKLVRNILSLVTNFSWRPYAENIENCGTRHPIQRLHNFCPTHRT</sequence>
<dbReference type="Proteomes" id="UP000197138">
    <property type="component" value="Unassembled WGS sequence"/>
</dbReference>
<keyword evidence="1" id="KW-1133">Transmembrane helix</keyword>
<name>A0A218VQF4_PUNGR</name>
<evidence type="ECO:0000313" key="4">
    <source>
        <dbReference type="Proteomes" id="UP000197138"/>
    </source>
</evidence>
<dbReference type="PANTHER" id="PTHR46033">
    <property type="entry name" value="PROTEIN MAIN-LIKE 2"/>
    <property type="match status" value="1"/>
</dbReference>
<gene>
    <name evidence="3" type="ORF">CDL15_Pgr000077</name>
</gene>
<keyword evidence="1" id="KW-0472">Membrane</keyword>
<dbReference type="AlphaFoldDB" id="A0A218VQF4"/>
<feature type="transmembrane region" description="Helical" evidence="1">
    <location>
        <begin position="37"/>
        <end position="56"/>
    </location>
</feature>
<protein>
    <recommendedName>
        <fullName evidence="2">Aminotransferase-like plant mobile domain-containing protein</fullName>
    </recommendedName>
</protein>
<proteinExistence type="predicted"/>
<dbReference type="InterPro" id="IPR019557">
    <property type="entry name" value="AminoTfrase-like_pln_mobile"/>
</dbReference>
<reference evidence="4" key="1">
    <citation type="journal article" date="2017" name="Plant J.">
        <title>The pomegranate (Punica granatum L.) genome and the genomics of punicalagin biosynthesis.</title>
        <authorList>
            <person name="Qin G."/>
            <person name="Xu C."/>
            <person name="Ming R."/>
            <person name="Tang H."/>
            <person name="Guyot R."/>
            <person name="Kramer E.M."/>
            <person name="Hu Y."/>
            <person name="Yi X."/>
            <person name="Qi Y."/>
            <person name="Xu X."/>
            <person name="Gao Z."/>
            <person name="Pan H."/>
            <person name="Jian J."/>
            <person name="Tian Y."/>
            <person name="Yue Z."/>
            <person name="Xu Y."/>
        </authorList>
    </citation>
    <scope>NUCLEOTIDE SEQUENCE [LARGE SCALE GENOMIC DNA]</scope>
    <source>
        <strain evidence="4">cv. Dabenzi</strain>
    </source>
</reference>
<comment type="caution">
    <text evidence="3">The sequence shown here is derived from an EMBL/GenBank/DDBJ whole genome shotgun (WGS) entry which is preliminary data.</text>
</comment>
<feature type="domain" description="Aminotransferase-like plant mobile" evidence="2">
    <location>
        <begin position="12"/>
        <end position="173"/>
    </location>
</feature>
<accession>A0A218VQF4</accession>